<name>A0A1J3K2H9_NOCCA</name>
<organism evidence="2">
    <name type="scientific">Noccaea caerulescens</name>
    <name type="common">Alpine penny-cress</name>
    <name type="synonym">Thlaspi caerulescens</name>
    <dbReference type="NCBI Taxonomy" id="107243"/>
    <lineage>
        <taxon>Eukaryota</taxon>
        <taxon>Viridiplantae</taxon>
        <taxon>Streptophyta</taxon>
        <taxon>Embryophyta</taxon>
        <taxon>Tracheophyta</taxon>
        <taxon>Spermatophyta</taxon>
        <taxon>Magnoliopsida</taxon>
        <taxon>eudicotyledons</taxon>
        <taxon>Gunneridae</taxon>
        <taxon>Pentapetalae</taxon>
        <taxon>rosids</taxon>
        <taxon>malvids</taxon>
        <taxon>Brassicales</taxon>
        <taxon>Brassicaceae</taxon>
        <taxon>Coluteocarpeae</taxon>
        <taxon>Noccaea</taxon>
    </lineage>
</organism>
<dbReference type="PANTHER" id="PTHR48449">
    <property type="entry name" value="DUF1985 DOMAIN-CONTAINING PROTEIN"/>
    <property type="match status" value="1"/>
</dbReference>
<evidence type="ECO:0000313" key="2">
    <source>
        <dbReference type="EMBL" id="JAU98907.1"/>
    </source>
</evidence>
<feature type="domain" description="DUF1985" evidence="1">
    <location>
        <begin position="75"/>
        <end position="216"/>
    </location>
</feature>
<dbReference type="PANTHER" id="PTHR48449:SF1">
    <property type="entry name" value="DUF1985 DOMAIN-CONTAINING PROTEIN"/>
    <property type="match status" value="1"/>
</dbReference>
<accession>A0A1J3K2H9</accession>
<sequence>MKKPTFPNRFYTRGAEPEPQKSIAYYSNDRKLFTAVKGLLSDAEWEMLCDSRVGVFCKFHDLKFEWSLKVVHTMLSYQIECKRKYEIWSAVGANPLRFSLHEFEYLTGLNCEYVEEEDLDDPKCEVTLEMRAFWERLGVDVEAGPSQHQLTQACKWATHWPSEDKLRLGYLAIYAGFIAARRTTSHTPVNLARLVMDEEKFESYPWGHVAFKNLMQAIKGAELRRRPRFQ</sequence>
<proteinExistence type="predicted"/>
<gene>
    <name evidence="2" type="ORF">MP_TR7908_c7_g1_i1_g.24214</name>
</gene>
<dbReference type="Pfam" id="PF09331">
    <property type="entry name" value="DUF1985"/>
    <property type="match status" value="1"/>
</dbReference>
<reference evidence="2" key="1">
    <citation type="submission" date="2016-07" db="EMBL/GenBank/DDBJ databases">
        <title>De novo transcriptome assembly of four accessions of the metal hyperaccumulator plant Noccaea caerulescens.</title>
        <authorList>
            <person name="Blande D."/>
            <person name="Halimaa P."/>
            <person name="Tervahauta A.I."/>
            <person name="Aarts M.G."/>
            <person name="Karenlampi S.O."/>
        </authorList>
    </citation>
    <scope>NUCLEOTIDE SEQUENCE</scope>
</reference>
<dbReference type="AlphaFoldDB" id="A0A1J3K2H9"/>
<protein>
    <recommendedName>
        <fullName evidence="1">DUF1985 domain-containing protein</fullName>
    </recommendedName>
</protein>
<dbReference type="InterPro" id="IPR015410">
    <property type="entry name" value="DUF1985"/>
</dbReference>
<dbReference type="EMBL" id="GEVM01007031">
    <property type="protein sequence ID" value="JAU98907.1"/>
    <property type="molecule type" value="Transcribed_RNA"/>
</dbReference>
<evidence type="ECO:0000259" key="1">
    <source>
        <dbReference type="Pfam" id="PF09331"/>
    </source>
</evidence>